<sequence length="214" mass="23860">MKLMHMKVPLNIFCLYWWTTGHIVKLWHYSAFVRHEASIYGASSKLYLLFLILSIALFVVFSSMCFLWSTRQKVDRATKVRKMLLGITIMYLFSDLPIFIIEFLAAFHFGWHHLLQGVNFLLTGITWVLGSFIGLVHSAPCAPASPDSRPNGPSPNTHSATAPGRQGSSGLTPARQQRDHMAISPARSDGRPAGLSEGRAVLPLPKQTLARETI</sequence>
<proteinExistence type="predicted"/>
<keyword evidence="2" id="KW-0812">Transmembrane</keyword>
<keyword evidence="2" id="KW-0472">Membrane</keyword>
<keyword evidence="2" id="KW-1133">Transmembrane helix</keyword>
<feature type="transmembrane region" description="Helical" evidence="2">
    <location>
        <begin position="89"/>
        <end position="111"/>
    </location>
</feature>
<name>A0A7S1IBJ2_9EUGL</name>
<feature type="transmembrane region" description="Helical" evidence="2">
    <location>
        <begin position="117"/>
        <end position="136"/>
    </location>
</feature>
<evidence type="ECO:0000256" key="2">
    <source>
        <dbReference type="SAM" id="Phobius"/>
    </source>
</evidence>
<gene>
    <name evidence="3" type="ORF">EGYM00392_LOCUS18382</name>
</gene>
<dbReference type="AlphaFoldDB" id="A0A7S1IBJ2"/>
<accession>A0A7S1IBJ2</accession>
<dbReference type="EMBL" id="HBGA01050089">
    <property type="protein sequence ID" value="CAD9007289.1"/>
    <property type="molecule type" value="Transcribed_RNA"/>
</dbReference>
<protein>
    <submittedName>
        <fullName evidence="3">Uncharacterized protein</fullName>
    </submittedName>
</protein>
<feature type="transmembrane region" description="Helical" evidence="2">
    <location>
        <begin position="12"/>
        <end position="31"/>
    </location>
</feature>
<evidence type="ECO:0000313" key="3">
    <source>
        <dbReference type="EMBL" id="CAD9007289.1"/>
    </source>
</evidence>
<feature type="compositionally biased region" description="Polar residues" evidence="1">
    <location>
        <begin position="154"/>
        <end position="175"/>
    </location>
</feature>
<feature type="transmembrane region" description="Helical" evidence="2">
    <location>
        <begin position="46"/>
        <end position="68"/>
    </location>
</feature>
<evidence type="ECO:0000256" key="1">
    <source>
        <dbReference type="SAM" id="MobiDB-lite"/>
    </source>
</evidence>
<feature type="region of interest" description="Disordered" evidence="1">
    <location>
        <begin position="144"/>
        <end position="201"/>
    </location>
</feature>
<reference evidence="3" key="1">
    <citation type="submission" date="2021-01" db="EMBL/GenBank/DDBJ databases">
        <authorList>
            <person name="Corre E."/>
            <person name="Pelletier E."/>
            <person name="Niang G."/>
            <person name="Scheremetjew M."/>
            <person name="Finn R."/>
            <person name="Kale V."/>
            <person name="Holt S."/>
            <person name="Cochrane G."/>
            <person name="Meng A."/>
            <person name="Brown T."/>
            <person name="Cohen L."/>
        </authorList>
    </citation>
    <scope>NUCLEOTIDE SEQUENCE</scope>
    <source>
        <strain evidence="3">NIES-381</strain>
    </source>
</reference>
<organism evidence="3">
    <name type="scientific">Eutreptiella gymnastica</name>
    <dbReference type="NCBI Taxonomy" id="73025"/>
    <lineage>
        <taxon>Eukaryota</taxon>
        <taxon>Discoba</taxon>
        <taxon>Euglenozoa</taxon>
        <taxon>Euglenida</taxon>
        <taxon>Spirocuta</taxon>
        <taxon>Euglenophyceae</taxon>
        <taxon>Eutreptiales</taxon>
        <taxon>Eutreptiaceae</taxon>
        <taxon>Eutreptiella</taxon>
    </lineage>
</organism>